<accession>A0A0E9VCC6</accession>
<dbReference type="AlphaFoldDB" id="A0A0E9VCC6"/>
<sequence length="17" mass="1955">MIENRIPVDRTAHQTSS</sequence>
<reference evidence="1" key="2">
    <citation type="journal article" date="2015" name="Fish Shellfish Immunol.">
        <title>Early steps in the European eel (Anguilla anguilla)-Vibrio vulnificus interaction in the gills: Role of the RtxA13 toxin.</title>
        <authorList>
            <person name="Callol A."/>
            <person name="Pajuelo D."/>
            <person name="Ebbesson L."/>
            <person name="Teles M."/>
            <person name="MacKenzie S."/>
            <person name="Amaro C."/>
        </authorList>
    </citation>
    <scope>NUCLEOTIDE SEQUENCE</scope>
</reference>
<name>A0A0E9VCC6_ANGAN</name>
<protein>
    <submittedName>
        <fullName evidence="1">Uncharacterized protein</fullName>
    </submittedName>
</protein>
<reference evidence="1" key="1">
    <citation type="submission" date="2014-11" db="EMBL/GenBank/DDBJ databases">
        <authorList>
            <person name="Amaro Gonzalez C."/>
        </authorList>
    </citation>
    <scope>NUCLEOTIDE SEQUENCE</scope>
</reference>
<dbReference type="EMBL" id="GBXM01033452">
    <property type="protein sequence ID" value="JAH75125.1"/>
    <property type="molecule type" value="Transcribed_RNA"/>
</dbReference>
<organism evidence="1">
    <name type="scientific">Anguilla anguilla</name>
    <name type="common">European freshwater eel</name>
    <name type="synonym">Muraena anguilla</name>
    <dbReference type="NCBI Taxonomy" id="7936"/>
    <lineage>
        <taxon>Eukaryota</taxon>
        <taxon>Metazoa</taxon>
        <taxon>Chordata</taxon>
        <taxon>Craniata</taxon>
        <taxon>Vertebrata</taxon>
        <taxon>Euteleostomi</taxon>
        <taxon>Actinopterygii</taxon>
        <taxon>Neopterygii</taxon>
        <taxon>Teleostei</taxon>
        <taxon>Anguilliformes</taxon>
        <taxon>Anguillidae</taxon>
        <taxon>Anguilla</taxon>
    </lineage>
</organism>
<evidence type="ECO:0000313" key="1">
    <source>
        <dbReference type="EMBL" id="JAH75125.1"/>
    </source>
</evidence>
<proteinExistence type="predicted"/>